<name>A0A857DJ52_9FIRM</name>
<proteinExistence type="predicted"/>
<accession>A0A857DJ52</accession>
<gene>
    <name evidence="1" type="ORF">GQ588_07710</name>
</gene>
<dbReference type="Proteomes" id="UP000430508">
    <property type="component" value="Chromosome"/>
</dbReference>
<protein>
    <recommendedName>
        <fullName evidence="3">Mannosyl-glycoprotein endo-beta-N-acetylglucosamidase-like domain-containing protein</fullName>
    </recommendedName>
</protein>
<sequence>MSDEQLKSYFAKVSTAAQLVEQKTGIPAALISAIMSWETAAGTNATSKYNNELGIKYVGQQYATAGKVAGMYAGYKTQADFANDVARILSINGYGYPNILKTAKSSPSQWGDIIRAWNASNWAEADYNVTEIVRRADIARSVQGVSVASGGTSGAISASNLFSTLGVENPSSMTQDELFKFAGIGALVVGVLALTK</sequence>
<evidence type="ECO:0008006" key="3">
    <source>
        <dbReference type="Google" id="ProtNLM"/>
    </source>
</evidence>
<reference evidence="1 2" key="1">
    <citation type="submission" date="2019-12" db="EMBL/GenBank/DDBJ databases">
        <title>Sequence classification of anaerobic respiratory reductive dehalogenases: First we see many, then we see few.</title>
        <authorList>
            <person name="Molenda O."/>
            <person name="Puentes Jacome L.A."/>
            <person name="Cao X."/>
            <person name="Nesbo C.L."/>
            <person name="Tang S."/>
            <person name="Morson N."/>
            <person name="Patron J."/>
            <person name="Lomheim L."/>
            <person name="Wishart D.S."/>
            <person name="Edwards E.A."/>
        </authorList>
    </citation>
    <scope>NUCLEOTIDE SEQUENCE [LARGE SCALE GENOMIC DNA]</scope>
    <source>
        <strain evidence="1 2">12DCA</strain>
    </source>
</reference>
<evidence type="ECO:0000313" key="1">
    <source>
        <dbReference type="EMBL" id="QHA00522.1"/>
    </source>
</evidence>
<organism evidence="1 2">
    <name type="scientific">Dehalobacter restrictus</name>
    <dbReference type="NCBI Taxonomy" id="55583"/>
    <lineage>
        <taxon>Bacteria</taxon>
        <taxon>Bacillati</taxon>
        <taxon>Bacillota</taxon>
        <taxon>Clostridia</taxon>
        <taxon>Eubacteriales</taxon>
        <taxon>Desulfitobacteriaceae</taxon>
        <taxon>Dehalobacter</taxon>
    </lineage>
</organism>
<dbReference type="Gene3D" id="1.10.530.10">
    <property type="match status" value="1"/>
</dbReference>
<dbReference type="AlphaFoldDB" id="A0A857DJ52"/>
<evidence type="ECO:0000313" key="2">
    <source>
        <dbReference type="Proteomes" id="UP000430508"/>
    </source>
</evidence>
<dbReference type="EMBL" id="CP046996">
    <property type="protein sequence ID" value="QHA00522.1"/>
    <property type="molecule type" value="Genomic_DNA"/>
</dbReference>
<dbReference type="RefSeq" id="WP_158208225.1">
    <property type="nucleotide sequence ID" value="NZ_CP046996.1"/>
</dbReference>